<organism evidence="1 2">
    <name type="scientific">Dichomitus squalens</name>
    <dbReference type="NCBI Taxonomy" id="114155"/>
    <lineage>
        <taxon>Eukaryota</taxon>
        <taxon>Fungi</taxon>
        <taxon>Dikarya</taxon>
        <taxon>Basidiomycota</taxon>
        <taxon>Agaricomycotina</taxon>
        <taxon>Agaricomycetes</taxon>
        <taxon>Polyporales</taxon>
        <taxon>Polyporaceae</taxon>
        <taxon>Dichomitus</taxon>
    </lineage>
</organism>
<sequence length="84" mass="8800">VSVLDTLSHTGASARVSVQDGQSRTGTRLSVSVLDTLSRTGASARVSVQDGQSRTGTSLHLVPQNSAHISVLCPLTVRVGHMQY</sequence>
<dbReference type="EMBL" id="ML145122">
    <property type="protein sequence ID" value="TBU58605.1"/>
    <property type="molecule type" value="Genomic_DNA"/>
</dbReference>
<accession>A0A4Q9PVR6</accession>
<proteinExistence type="predicted"/>
<keyword evidence="2" id="KW-1185">Reference proteome</keyword>
<dbReference type="Proteomes" id="UP000292082">
    <property type="component" value="Unassembled WGS sequence"/>
</dbReference>
<evidence type="ECO:0000313" key="1">
    <source>
        <dbReference type="EMBL" id="TBU58605.1"/>
    </source>
</evidence>
<gene>
    <name evidence="1" type="ORF">BD310DRAFT_977164</name>
</gene>
<feature type="non-terminal residue" evidence="1">
    <location>
        <position position="1"/>
    </location>
</feature>
<name>A0A4Q9PVR6_9APHY</name>
<evidence type="ECO:0000313" key="2">
    <source>
        <dbReference type="Proteomes" id="UP000292082"/>
    </source>
</evidence>
<dbReference type="AlphaFoldDB" id="A0A4Q9PVR6"/>
<protein>
    <submittedName>
        <fullName evidence="1">Uncharacterized protein</fullName>
    </submittedName>
</protein>
<reference evidence="1 2" key="1">
    <citation type="submission" date="2019-01" db="EMBL/GenBank/DDBJ databases">
        <title>Draft genome sequences of three monokaryotic isolates of the white-rot basidiomycete fungus Dichomitus squalens.</title>
        <authorList>
            <consortium name="DOE Joint Genome Institute"/>
            <person name="Lopez S.C."/>
            <person name="Andreopoulos B."/>
            <person name="Pangilinan J."/>
            <person name="Lipzen A."/>
            <person name="Riley R."/>
            <person name="Ahrendt S."/>
            <person name="Ng V."/>
            <person name="Barry K."/>
            <person name="Daum C."/>
            <person name="Grigoriev I.V."/>
            <person name="Hilden K.S."/>
            <person name="Makela M.R."/>
            <person name="de Vries R.P."/>
        </authorList>
    </citation>
    <scope>NUCLEOTIDE SEQUENCE [LARGE SCALE GENOMIC DNA]</scope>
    <source>
        <strain evidence="1 2">CBS 464.89</strain>
    </source>
</reference>